<proteinExistence type="predicted"/>
<evidence type="ECO:0000313" key="2">
    <source>
        <dbReference type="EMBL" id="GIJ10767.1"/>
    </source>
</evidence>
<sequence>MIAAMATHARTTPAGRAALALIWVGLLIATWGIWQLQQELRRHPLAA</sequence>
<dbReference type="Proteomes" id="UP000647017">
    <property type="component" value="Unassembled WGS sequence"/>
</dbReference>
<keyword evidence="1" id="KW-1133">Transmembrane helix</keyword>
<reference evidence="2 3" key="1">
    <citation type="submission" date="2021-01" db="EMBL/GenBank/DDBJ databases">
        <title>Whole genome shotgun sequence of Verrucosispora andamanensis NBRC 109075.</title>
        <authorList>
            <person name="Komaki H."/>
            <person name="Tamura T."/>
        </authorList>
    </citation>
    <scope>NUCLEOTIDE SEQUENCE [LARGE SCALE GENOMIC DNA]</scope>
    <source>
        <strain evidence="2 3">NBRC 109075</strain>
    </source>
</reference>
<accession>A0ABQ4HYT1</accession>
<keyword evidence="1" id="KW-0472">Membrane</keyword>
<organism evidence="2 3">
    <name type="scientific">Micromonospora andamanensis</name>
    <dbReference type="NCBI Taxonomy" id="1287068"/>
    <lineage>
        <taxon>Bacteria</taxon>
        <taxon>Bacillati</taxon>
        <taxon>Actinomycetota</taxon>
        <taxon>Actinomycetes</taxon>
        <taxon>Micromonosporales</taxon>
        <taxon>Micromonosporaceae</taxon>
        <taxon>Micromonospora</taxon>
    </lineage>
</organism>
<evidence type="ECO:0000256" key="1">
    <source>
        <dbReference type="SAM" id="Phobius"/>
    </source>
</evidence>
<gene>
    <name evidence="2" type="ORF">Van01_39810</name>
</gene>
<name>A0ABQ4HYT1_9ACTN</name>
<evidence type="ECO:0000313" key="3">
    <source>
        <dbReference type="Proteomes" id="UP000647017"/>
    </source>
</evidence>
<keyword evidence="3" id="KW-1185">Reference proteome</keyword>
<protein>
    <submittedName>
        <fullName evidence="2">Uncharacterized protein</fullName>
    </submittedName>
</protein>
<keyword evidence="1" id="KW-0812">Transmembrane</keyword>
<comment type="caution">
    <text evidence="2">The sequence shown here is derived from an EMBL/GenBank/DDBJ whole genome shotgun (WGS) entry which is preliminary data.</text>
</comment>
<dbReference type="EMBL" id="BOOZ01000024">
    <property type="protein sequence ID" value="GIJ10767.1"/>
    <property type="molecule type" value="Genomic_DNA"/>
</dbReference>
<feature type="transmembrane region" description="Helical" evidence="1">
    <location>
        <begin position="14"/>
        <end position="34"/>
    </location>
</feature>